<organism evidence="3 4">
    <name type="scientific">Chaetoceros tenuissimus</name>
    <dbReference type="NCBI Taxonomy" id="426638"/>
    <lineage>
        <taxon>Eukaryota</taxon>
        <taxon>Sar</taxon>
        <taxon>Stramenopiles</taxon>
        <taxon>Ochrophyta</taxon>
        <taxon>Bacillariophyta</taxon>
        <taxon>Coscinodiscophyceae</taxon>
        <taxon>Chaetocerotophycidae</taxon>
        <taxon>Chaetocerotales</taxon>
        <taxon>Chaetocerotaceae</taxon>
        <taxon>Chaetoceros</taxon>
    </lineage>
</organism>
<dbReference type="AlphaFoldDB" id="A0AAD3H4B4"/>
<sequence>MRGDEDMSSIMSELGSGKKMSQEQSTTQRMRLIPELKGYGENERTIPDSRKEGKIWNPYVHIFIGNGNFQTSQNIMLSPPTCPQVEIIRRRTYEKFKQKFHSAFKYIAGNSQIETQKEEKKKSKKRDGIDVNSLWVKIPSHSILERFYFACKVDETFQVINTRQNKKIGELPLHGNISQIANLIALASDQGIFMDPILLSSTNNRSGDLLKNEIQFQFTREWRKATKGKDNLEKVKEFFTSKPFQRRCAKIARMVKELASEAEAEVLRDVRKRAGDTLTNSTKKASKKGIPKLTLEAKKGDDDEGTEYYTLALSGQSFRISMPHFEKLQHLFDRTNKSSSSLQEHQNTFLCSLFSLLARYDQLEGAGLQSSLNGNVFDVLLRNFNCNLECFASPFNSRYERFCSAFPDTDCDFGSLGSFFNTNFQSLMRNGACFQANPPFASDFISAMCKKMEDLLTDESIKEPFMFIVFVPAWTESKGWKLLNSATSLVHHLFLSQKDDPHYYCEGTQHRRLKERYRIASFDTSVFFLQNAAAKAKWPITETTLSELKQAFGSNPDEVSIEESKIESAAVQTTQPKETSKTESPKVKATRPLVIDNDKKKSASGKKKPKQNPKPNEKKKKKAKKNFADDNDTQLAILSSLLSNKK</sequence>
<feature type="compositionally biased region" description="Basic residues" evidence="1">
    <location>
        <begin position="602"/>
        <end position="625"/>
    </location>
</feature>
<evidence type="ECO:0000256" key="1">
    <source>
        <dbReference type="SAM" id="MobiDB-lite"/>
    </source>
</evidence>
<accession>A0AAD3H4B4</accession>
<dbReference type="Pfam" id="PF12237">
    <property type="entry name" value="PCIF1_WW"/>
    <property type="match status" value="1"/>
</dbReference>
<protein>
    <recommendedName>
        <fullName evidence="2">PCIF1 WW domain-containing protein</fullName>
    </recommendedName>
</protein>
<keyword evidence="4" id="KW-1185">Reference proteome</keyword>
<dbReference type="GO" id="GO:0099122">
    <property type="term" value="F:RNA polymerase II C-terminal domain binding"/>
    <property type="evidence" value="ECO:0007669"/>
    <property type="project" value="InterPro"/>
</dbReference>
<gene>
    <name evidence="3" type="ORF">CTEN210_05905</name>
</gene>
<dbReference type="Proteomes" id="UP001054902">
    <property type="component" value="Unassembled WGS sequence"/>
</dbReference>
<dbReference type="EMBL" id="BLLK01000038">
    <property type="protein sequence ID" value="GFH49429.1"/>
    <property type="molecule type" value="Genomic_DNA"/>
</dbReference>
<dbReference type="PANTHER" id="PTHR21727">
    <property type="entry name" value="PHOSPHORYLATED CTD INTERACTING FACTOR 1"/>
    <property type="match status" value="1"/>
</dbReference>
<comment type="caution">
    <text evidence="3">The sequence shown here is derived from an EMBL/GenBank/DDBJ whole genome shotgun (WGS) entry which is preliminary data.</text>
</comment>
<evidence type="ECO:0000259" key="2">
    <source>
        <dbReference type="Pfam" id="PF12237"/>
    </source>
</evidence>
<evidence type="ECO:0000313" key="3">
    <source>
        <dbReference type="EMBL" id="GFH49429.1"/>
    </source>
</evidence>
<dbReference type="InterPro" id="IPR039881">
    <property type="entry name" value="PCIF1-like"/>
</dbReference>
<reference evidence="3 4" key="1">
    <citation type="journal article" date="2021" name="Sci. Rep.">
        <title>The genome of the diatom Chaetoceros tenuissimus carries an ancient integrated fragment of an extant virus.</title>
        <authorList>
            <person name="Hongo Y."/>
            <person name="Kimura K."/>
            <person name="Takaki Y."/>
            <person name="Yoshida Y."/>
            <person name="Baba S."/>
            <person name="Kobayashi G."/>
            <person name="Nagasaki K."/>
            <person name="Hano T."/>
            <person name="Tomaru Y."/>
        </authorList>
    </citation>
    <scope>NUCLEOTIDE SEQUENCE [LARGE SCALE GENOMIC DNA]</scope>
    <source>
        <strain evidence="3 4">NIES-3715</strain>
    </source>
</reference>
<feature type="domain" description="PCIF1 WW" evidence="2">
    <location>
        <begin position="327"/>
        <end position="507"/>
    </location>
</feature>
<proteinExistence type="predicted"/>
<feature type="region of interest" description="Disordered" evidence="1">
    <location>
        <begin position="1"/>
        <end position="26"/>
    </location>
</feature>
<dbReference type="PANTHER" id="PTHR21727:SF0">
    <property type="entry name" value="MRNA (2'-O-METHYLADENOSINE-N(6)-)-METHYLTRANSFERASE"/>
    <property type="match status" value="1"/>
</dbReference>
<feature type="region of interest" description="Disordered" evidence="1">
    <location>
        <begin position="563"/>
        <end position="633"/>
    </location>
</feature>
<dbReference type="GO" id="GO:0016422">
    <property type="term" value="F:mRNA (2'-O-methyladenosine-N6-)-methyltransferase activity"/>
    <property type="evidence" value="ECO:0007669"/>
    <property type="project" value="InterPro"/>
</dbReference>
<dbReference type="InterPro" id="IPR022035">
    <property type="entry name" value="PCIF1_WW"/>
</dbReference>
<name>A0AAD3H4B4_9STRA</name>
<evidence type="ECO:0000313" key="4">
    <source>
        <dbReference type="Proteomes" id="UP001054902"/>
    </source>
</evidence>